<evidence type="ECO:0000256" key="4">
    <source>
        <dbReference type="ARBA" id="ARBA00022561"/>
    </source>
</evidence>
<dbReference type="GO" id="GO:1990904">
    <property type="term" value="C:ribonucleoprotein complex"/>
    <property type="evidence" value="ECO:0007669"/>
    <property type="project" value="UniProtKB-KW"/>
</dbReference>
<evidence type="ECO:0000256" key="7">
    <source>
        <dbReference type="SAM" id="MobiDB-lite"/>
    </source>
</evidence>
<feature type="domain" description="Potexviruses and carlaviruses coat protein" evidence="8">
    <location>
        <begin position="145"/>
        <end position="160"/>
    </location>
</feature>
<dbReference type="PRINTS" id="PR00232">
    <property type="entry name" value="POTXCARLCOAT"/>
</dbReference>
<evidence type="ECO:0000256" key="5">
    <source>
        <dbReference type="ARBA" id="ARBA00022844"/>
    </source>
</evidence>
<reference evidence="9 10" key="1">
    <citation type="journal article" date="2006" name="Arch. Virol.">
        <title>Complete nucleotide sequence of Nerine virus X (NVX-J) isolated from the African lily plant (Agapanthus campanulatus) in Japan.</title>
        <authorList>
            <person name="Fuji S."/>
            <person name="Shinoda K."/>
            <person name="Furuya H."/>
            <person name="Naito H."/>
            <person name="Fukumoto F."/>
        </authorList>
    </citation>
    <scope>NUCLEOTIDE SEQUENCE [LARGE SCALE GENOMIC DNA]</scope>
    <source>
        <strain evidence="9">J</strain>
    </source>
</reference>
<dbReference type="GeneID" id="5142097"/>
<dbReference type="GO" id="GO:0019029">
    <property type="term" value="C:helical viral capsid"/>
    <property type="evidence" value="ECO:0007669"/>
    <property type="project" value="UniProtKB-KW"/>
</dbReference>
<feature type="region of interest" description="Disordered" evidence="7">
    <location>
        <begin position="1"/>
        <end position="25"/>
    </location>
</feature>
<proteinExistence type="predicted"/>
<dbReference type="Proteomes" id="UP000203501">
    <property type="component" value="Segment"/>
</dbReference>
<keyword evidence="5" id="KW-0946">Virion</keyword>
<name>Q2V0R6_9VIRU</name>
<dbReference type="RefSeq" id="YP_446996.1">
    <property type="nucleotide sequence ID" value="NC_007679.1"/>
</dbReference>
<dbReference type="Pfam" id="PF00286">
    <property type="entry name" value="Flexi_CP"/>
    <property type="match status" value="1"/>
</dbReference>
<dbReference type="OrthoDB" id="15901at10239"/>
<evidence type="ECO:0000259" key="8">
    <source>
        <dbReference type="PROSITE" id="PS00418"/>
    </source>
</evidence>
<evidence type="ECO:0000256" key="1">
    <source>
        <dbReference type="ARBA" id="ARBA00004032"/>
    </source>
</evidence>
<sequence length="221" mass="23819">MANTSASAALPAQSKTDDMTAPPDNKDLEALQYIPESNAVATADQIHAIAALWKSIGVPAAKLGPYAWDLARHCADVQSSSQAKIVGTPPGESKLTRQMLAASIKSICTLRQFCMYFAPVVWNMMILTDQPPANWSKLNYRESERFAAFDFFDGVTHTAALHPIGGLIRPPSEAERVANAAQKGLHIYKAAQQKNQLTSTAVEFTRAQVGSAPSLTLLPPN</sequence>
<evidence type="ECO:0000256" key="3">
    <source>
        <dbReference type="ARBA" id="ARBA00022497"/>
    </source>
</evidence>
<protein>
    <submittedName>
        <fullName evidence="9">Coat protein</fullName>
    </submittedName>
</protein>
<keyword evidence="10" id="KW-1185">Reference proteome</keyword>
<evidence type="ECO:0000313" key="9">
    <source>
        <dbReference type="EMBL" id="BAE66619.1"/>
    </source>
</evidence>
<dbReference type="KEGG" id="vg:5142097"/>
<dbReference type="InterPro" id="IPR000052">
    <property type="entry name" value="Pltvir_coat"/>
</dbReference>
<dbReference type="GO" id="GO:0005198">
    <property type="term" value="F:structural molecule activity"/>
    <property type="evidence" value="ECO:0007669"/>
    <property type="project" value="InterPro"/>
</dbReference>
<organism evidence="9 10">
    <name type="scientific">Nerine virus X</name>
    <dbReference type="NCBI Taxonomy" id="333348"/>
    <lineage>
        <taxon>Viruses</taxon>
        <taxon>Riboviria</taxon>
        <taxon>Orthornavirae</taxon>
        <taxon>Kitrinoviricota</taxon>
        <taxon>Alsuviricetes</taxon>
        <taxon>Tymovirales</taxon>
        <taxon>Alphaflexiviridae</taxon>
        <taxon>Potexvirus</taxon>
        <taxon>Potexvirus ecsnerinis</taxon>
    </lineage>
</organism>
<keyword evidence="3" id="KW-1139">Helical capsid protein</keyword>
<comment type="function">
    <text evidence="1">Required for genome encapsidation. Forms ribonucleoprotein complexes along with TGB1 helicase and viral RNA.</text>
</comment>
<dbReference type="EMBL" id="AB219105">
    <property type="protein sequence ID" value="BAE66619.1"/>
    <property type="molecule type" value="Genomic_RNA"/>
</dbReference>
<dbReference type="PROSITE" id="PS00418">
    <property type="entry name" value="POTEX_CARLAVIRUS_COAT"/>
    <property type="match status" value="1"/>
</dbReference>
<evidence type="ECO:0000313" key="10">
    <source>
        <dbReference type="Proteomes" id="UP000203501"/>
    </source>
</evidence>
<evidence type="ECO:0000256" key="6">
    <source>
        <dbReference type="ARBA" id="ARBA00023274"/>
    </source>
</evidence>
<evidence type="ECO:0000256" key="2">
    <source>
        <dbReference type="ARBA" id="ARBA00004328"/>
    </source>
</evidence>
<keyword evidence="6" id="KW-0687">Ribonucleoprotein</keyword>
<keyword evidence="4 9" id="KW-0167">Capsid protein</keyword>
<comment type="subcellular location">
    <subcellularLocation>
        <location evidence="2">Virion</location>
    </subcellularLocation>
</comment>
<accession>Q2V0R6</accession>